<dbReference type="EMBL" id="FRAQ01000001">
    <property type="protein sequence ID" value="SHK20983.1"/>
    <property type="molecule type" value="Genomic_DNA"/>
</dbReference>
<reference evidence="15" key="1">
    <citation type="submission" date="2016-11" db="EMBL/GenBank/DDBJ databases">
        <authorList>
            <person name="Varghese N."/>
            <person name="Submissions S."/>
        </authorList>
    </citation>
    <scope>NUCLEOTIDE SEQUENCE [LARGE SCALE GENOMIC DNA]</scope>
    <source>
        <strain evidence="15">CGMCC 1.10835</strain>
    </source>
</reference>
<evidence type="ECO:0000256" key="11">
    <source>
        <dbReference type="SAM" id="Phobius"/>
    </source>
</evidence>
<evidence type="ECO:0000259" key="13">
    <source>
        <dbReference type="PROSITE" id="PS50112"/>
    </source>
</evidence>
<dbReference type="PANTHER" id="PTHR32089:SF112">
    <property type="entry name" value="LYSOZYME-LIKE PROTEIN-RELATED"/>
    <property type="match status" value="1"/>
</dbReference>
<evidence type="ECO:0000256" key="3">
    <source>
        <dbReference type="ARBA" id="ARBA00022481"/>
    </source>
</evidence>
<feature type="domain" description="PAS" evidence="13">
    <location>
        <begin position="21"/>
        <end position="60"/>
    </location>
</feature>
<evidence type="ECO:0000313" key="15">
    <source>
        <dbReference type="Proteomes" id="UP000184497"/>
    </source>
</evidence>
<keyword evidence="15" id="KW-1185">Reference proteome</keyword>
<dbReference type="InterPro" id="IPR000014">
    <property type="entry name" value="PAS"/>
</dbReference>
<dbReference type="GO" id="GO:0006935">
    <property type="term" value="P:chemotaxis"/>
    <property type="evidence" value="ECO:0007669"/>
    <property type="project" value="UniProtKB-KW"/>
</dbReference>
<evidence type="ECO:0000313" key="14">
    <source>
        <dbReference type="EMBL" id="SHK20983.1"/>
    </source>
</evidence>
<keyword evidence="5" id="KW-0997">Cell inner membrane</keyword>
<keyword evidence="7 11" id="KW-1133">Transmembrane helix</keyword>
<evidence type="ECO:0000256" key="7">
    <source>
        <dbReference type="ARBA" id="ARBA00022989"/>
    </source>
</evidence>
<dbReference type="InterPro" id="IPR004089">
    <property type="entry name" value="MCPsignal_dom"/>
</dbReference>
<dbReference type="Gene3D" id="1.10.287.950">
    <property type="entry name" value="Methyl-accepting chemotaxis protein"/>
    <property type="match status" value="1"/>
</dbReference>
<feature type="transmembrane region" description="Helical" evidence="11">
    <location>
        <begin position="177"/>
        <end position="194"/>
    </location>
</feature>
<dbReference type="PROSITE" id="PS50111">
    <property type="entry name" value="CHEMOTAXIS_TRANSDUC_2"/>
    <property type="match status" value="1"/>
</dbReference>
<feature type="transmembrane region" description="Helical" evidence="11">
    <location>
        <begin position="149"/>
        <end position="171"/>
    </location>
</feature>
<keyword evidence="8 11" id="KW-0472">Membrane</keyword>
<evidence type="ECO:0000256" key="9">
    <source>
        <dbReference type="ARBA" id="ARBA00023224"/>
    </source>
</evidence>
<dbReference type="PROSITE" id="PS50112">
    <property type="entry name" value="PAS"/>
    <property type="match status" value="1"/>
</dbReference>
<evidence type="ECO:0000256" key="1">
    <source>
        <dbReference type="ARBA" id="ARBA00004429"/>
    </source>
</evidence>
<dbReference type="InterPro" id="IPR001610">
    <property type="entry name" value="PAC"/>
</dbReference>
<keyword evidence="2" id="KW-1003">Cell membrane</keyword>
<dbReference type="RefSeq" id="WP_072795981.1">
    <property type="nucleotide sequence ID" value="NZ_FRAQ01000001.1"/>
</dbReference>
<name>A0A1M6QLP2_9GAMM</name>
<keyword evidence="3" id="KW-0488">Methylation</keyword>
<gene>
    <name evidence="14" type="ORF">SAMN05216369_0982</name>
</gene>
<keyword evidence="6 11" id="KW-0812">Transmembrane</keyword>
<sequence>MRKNEPVTQHEQAYPEHFNLITTTDLKGKITAANEAFSEVSGYTADELIGQHHNFIRHPDMPPGAFGDLWQTIKSGESWRGIVKNRCKNGDHYWVDAFVTPIFNEGRIVEYQSVRVLPDRAQIKRAEMAYAAWNRGNIPRRFLAVSPALPWKLLSLYGILATGLLALGLTALPTPSLAFLQVLLLAVFLVLQWLTHPMVQSARAACRDAHPAMPWIYTGRRDESAWIEFDRQKRNATLRAVSARMHTNVGHLHGSKQRTIEWVSHSVASIRGQREDIQSITQAFDELARSVKGVSELTSRTHDATMDASKSAGHCQQQMQVMNDDLSSLQNQLCAANERITALSEKSDAIGLVLDVISDIAEQTNLLALNAAIEAARAGDAGRGFAVVADEVRGLARRTHESTQKIEEIIGALQNETHSVVDVIDRGASACKQATFMGGEVSKALMSTLKDVEIITSCTHEVAGATEEQSALSLQVQRQVGRLLTLGDESVRSSESARQESEDLGNSVDQAQLLTSHFLKMLSGQLPAVHAVAQAKP</sequence>
<dbReference type="GO" id="GO:0007165">
    <property type="term" value="P:signal transduction"/>
    <property type="evidence" value="ECO:0007669"/>
    <property type="project" value="UniProtKB-KW"/>
</dbReference>
<evidence type="ECO:0000256" key="6">
    <source>
        <dbReference type="ARBA" id="ARBA00022692"/>
    </source>
</evidence>
<dbReference type="GO" id="GO:0005886">
    <property type="term" value="C:plasma membrane"/>
    <property type="evidence" value="ECO:0007669"/>
    <property type="project" value="UniProtKB-SubCell"/>
</dbReference>
<dbReference type="SMART" id="SM00086">
    <property type="entry name" value="PAC"/>
    <property type="match status" value="1"/>
</dbReference>
<keyword evidence="9 10" id="KW-0807">Transducer</keyword>
<evidence type="ECO:0000256" key="4">
    <source>
        <dbReference type="ARBA" id="ARBA00022500"/>
    </source>
</evidence>
<dbReference type="OrthoDB" id="5675566at2"/>
<evidence type="ECO:0000256" key="10">
    <source>
        <dbReference type="PROSITE-ProRule" id="PRU00284"/>
    </source>
</evidence>
<evidence type="ECO:0000256" key="8">
    <source>
        <dbReference type="ARBA" id="ARBA00023136"/>
    </source>
</evidence>
<evidence type="ECO:0000256" key="5">
    <source>
        <dbReference type="ARBA" id="ARBA00022519"/>
    </source>
</evidence>
<dbReference type="InterPro" id="IPR013655">
    <property type="entry name" value="PAS_fold_3"/>
</dbReference>
<dbReference type="PANTHER" id="PTHR32089">
    <property type="entry name" value="METHYL-ACCEPTING CHEMOTAXIS PROTEIN MCPB"/>
    <property type="match status" value="1"/>
</dbReference>
<dbReference type="SUPFAM" id="SSF58104">
    <property type="entry name" value="Methyl-accepting chemotaxis protein (MCP) signaling domain"/>
    <property type="match status" value="1"/>
</dbReference>
<evidence type="ECO:0000259" key="12">
    <source>
        <dbReference type="PROSITE" id="PS50111"/>
    </source>
</evidence>
<organism evidence="14 15">
    <name type="scientific">Marinobacter antarcticus</name>
    <dbReference type="NCBI Taxonomy" id="564117"/>
    <lineage>
        <taxon>Bacteria</taxon>
        <taxon>Pseudomonadati</taxon>
        <taxon>Pseudomonadota</taxon>
        <taxon>Gammaproteobacteria</taxon>
        <taxon>Pseudomonadales</taxon>
        <taxon>Marinobacteraceae</taxon>
        <taxon>Marinobacter</taxon>
    </lineage>
</organism>
<dbReference type="CDD" id="cd00130">
    <property type="entry name" value="PAS"/>
    <property type="match status" value="1"/>
</dbReference>
<dbReference type="SMART" id="SM00283">
    <property type="entry name" value="MA"/>
    <property type="match status" value="1"/>
</dbReference>
<dbReference type="SUPFAM" id="SSF55785">
    <property type="entry name" value="PYP-like sensor domain (PAS domain)"/>
    <property type="match status" value="1"/>
</dbReference>
<feature type="domain" description="Methyl-accepting transducer" evidence="12">
    <location>
        <begin position="273"/>
        <end position="484"/>
    </location>
</feature>
<protein>
    <submittedName>
        <fullName evidence="14">Methyl-accepting chemotaxis sensory transducer with Pas/Pac sensor</fullName>
    </submittedName>
</protein>
<evidence type="ECO:0000256" key="2">
    <source>
        <dbReference type="ARBA" id="ARBA00022475"/>
    </source>
</evidence>
<dbReference type="Pfam" id="PF00015">
    <property type="entry name" value="MCPsignal"/>
    <property type="match status" value="1"/>
</dbReference>
<accession>A0A1M6QLP2</accession>
<comment type="subcellular location">
    <subcellularLocation>
        <location evidence="1">Cell inner membrane</location>
        <topology evidence="1">Multi-pass membrane protein</topology>
    </subcellularLocation>
</comment>
<dbReference type="Gene3D" id="3.30.450.20">
    <property type="entry name" value="PAS domain"/>
    <property type="match status" value="1"/>
</dbReference>
<proteinExistence type="predicted"/>
<dbReference type="NCBIfam" id="TIGR00229">
    <property type="entry name" value="sensory_box"/>
    <property type="match status" value="1"/>
</dbReference>
<dbReference type="CDD" id="cd11386">
    <property type="entry name" value="MCP_signal"/>
    <property type="match status" value="1"/>
</dbReference>
<keyword evidence="4" id="KW-0145">Chemotaxis</keyword>
<dbReference type="FunFam" id="3.30.450.20:FF:000046">
    <property type="entry name" value="Aerotaxis sensor receptor"/>
    <property type="match status" value="1"/>
</dbReference>
<dbReference type="InterPro" id="IPR035965">
    <property type="entry name" value="PAS-like_dom_sf"/>
</dbReference>
<dbReference type="Pfam" id="PF08447">
    <property type="entry name" value="PAS_3"/>
    <property type="match status" value="1"/>
</dbReference>
<dbReference type="AlphaFoldDB" id="A0A1M6QLP2"/>
<dbReference type="STRING" id="564117.SAMN05216369_0982"/>
<dbReference type="Proteomes" id="UP000184497">
    <property type="component" value="Unassembled WGS sequence"/>
</dbReference>